<gene>
    <name evidence="3" type="ORF">CISIN_1g039797mg</name>
</gene>
<dbReference type="PANTHER" id="PTHR31342">
    <property type="entry name" value="PROTEIN CHUP1, CHLOROPLASTIC"/>
    <property type="match status" value="1"/>
</dbReference>
<evidence type="ECO:0000313" key="4">
    <source>
        <dbReference type="Proteomes" id="UP000027120"/>
    </source>
</evidence>
<proteinExistence type="predicted"/>
<dbReference type="GO" id="GO:0055028">
    <property type="term" value="C:cortical microtubule"/>
    <property type="evidence" value="ECO:0000318"/>
    <property type="project" value="GO_Central"/>
</dbReference>
<evidence type="ECO:0000313" key="3">
    <source>
        <dbReference type="EMBL" id="KDO60995.1"/>
    </source>
</evidence>
<protein>
    <recommendedName>
        <fullName evidence="5">Protein CHUP1, chloroplastic</fullName>
    </recommendedName>
</protein>
<feature type="coiled-coil region" evidence="2">
    <location>
        <begin position="229"/>
        <end position="307"/>
    </location>
</feature>
<sequence>MDGSASRAQAIIKPVLLKAGVPLAISVAGFICAKMMARKDDKVSSLKTDSYEKFRDDESCHSLNSTSSSFKEDEEIITSTHFMKSKGDLEFQDKLHYELEILNLRFQIEELQKRELETKMQFARYHDLKEQESLLMELRNMIFLEKSYVELLDREVSSVESENKRLENLVVLYLKVLDQLQQWKSESGLLKRKVKKLVRKTKELSDIIREQNLKIESADAELLRNCDVLEEKSNAIQKLENELKELHSVIDQLQEQNSELLNKLQEWHQSASSVTKIEDEGTTMENYRQLLNECEQLQKDRAAEAKELIYLRWANACLRHELMRNQAQQEQNQEKNRIVEFVGGGGIGDYGIEQHLDGLDMGNVEPCYNVANEGSRAGSKRSRLLKRLKRWVDGSEKMKCKFDEKEKHEIKCFGRHSVCSEAEEEHTILARKSCSSA</sequence>
<dbReference type="SMR" id="A0A067F4E1"/>
<accession>A0A067F4E1</accession>
<dbReference type="GO" id="GO:0072699">
    <property type="term" value="P:protein localization to cortical microtubule cytoskeleton"/>
    <property type="evidence" value="ECO:0000318"/>
    <property type="project" value="GO_Central"/>
</dbReference>
<organism evidence="3 4">
    <name type="scientific">Citrus sinensis</name>
    <name type="common">Sweet orange</name>
    <name type="synonym">Citrus aurantium var. sinensis</name>
    <dbReference type="NCBI Taxonomy" id="2711"/>
    <lineage>
        <taxon>Eukaryota</taxon>
        <taxon>Viridiplantae</taxon>
        <taxon>Streptophyta</taxon>
        <taxon>Embryophyta</taxon>
        <taxon>Tracheophyta</taxon>
        <taxon>Spermatophyta</taxon>
        <taxon>Magnoliopsida</taxon>
        <taxon>eudicotyledons</taxon>
        <taxon>Gunneridae</taxon>
        <taxon>Pentapetalae</taxon>
        <taxon>rosids</taxon>
        <taxon>malvids</taxon>
        <taxon>Sapindales</taxon>
        <taxon>Rutaceae</taxon>
        <taxon>Aurantioideae</taxon>
        <taxon>Citrus</taxon>
    </lineage>
</organism>
<dbReference type="PaxDb" id="2711-XP_006481925.1"/>
<name>A0A067F4E1_CITSI</name>
<evidence type="ECO:0000256" key="1">
    <source>
        <dbReference type="ARBA" id="ARBA00023054"/>
    </source>
</evidence>
<evidence type="ECO:0008006" key="5">
    <source>
        <dbReference type="Google" id="ProtNLM"/>
    </source>
</evidence>
<keyword evidence="4" id="KW-1185">Reference proteome</keyword>
<dbReference type="eggNOG" id="ENOG502QVZ1">
    <property type="taxonomic scope" value="Eukaryota"/>
</dbReference>
<dbReference type="Proteomes" id="UP000027120">
    <property type="component" value="Unassembled WGS sequence"/>
</dbReference>
<dbReference type="PANTHER" id="PTHR31342:SF10">
    <property type="entry name" value="CHUP1-LIKE PROTEIN"/>
    <property type="match status" value="1"/>
</dbReference>
<evidence type="ECO:0000256" key="2">
    <source>
        <dbReference type="SAM" id="Coils"/>
    </source>
</evidence>
<dbReference type="EMBL" id="KK784928">
    <property type="protein sequence ID" value="KDO60995.1"/>
    <property type="molecule type" value="Genomic_DNA"/>
</dbReference>
<dbReference type="AlphaFoldDB" id="A0A067F4E1"/>
<keyword evidence="1 2" id="KW-0175">Coiled coil</keyword>
<reference evidence="3 4" key="1">
    <citation type="submission" date="2014-04" db="EMBL/GenBank/DDBJ databases">
        <authorList>
            <consortium name="International Citrus Genome Consortium"/>
            <person name="Gmitter F."/>
            <person name="Chen C."/>
            <person name="Farmerie W."/>
            <person name="Harkins T."/>
            <person name="Desany B."/>
            <person name="Mohiuddin M."/>
            <person name="Kodira C."/>
            <person name="Borodovsky M."/>
            <person name="Lomsadze A."/>
            <person name="Burns P."/>
            <person name="Jenkins J."/>
            <person name="Prochnik S."/>
            <person name="Shu S."/>
            <person name="Chapman J."/>
            <person name="Pitluck S."/>
            <person name="Schmutz J."/>
            <person name="Rokhsar D."/>
        </authorList>
    </citation>
    <scope>NUCLEOTIDE SEQUENCE</scope>
</reference>
<dbReference type="STRING" id="2711.A0A067F4E1"/>
<dbReference type="InterPro" id="IPR040265">
    <property type="entry name" value="CHUP1/IPGA1-like"/>
</dbReference>